<keyword evidence="4" id="KW-0472">Membrane</keyword>
<feature type="transmembrane region" description="Helical" evidence="4">
    <location>
        <begin position="230"/>
        <end position="256"/>
    </location>
</feature>
<feature type="transmembrane region" description="Helical" evidence="4">
    <location>
        <begin position="80"/>
        <end position="101"/>
    </location>
</feature>
<dbReference type="SUPFAM" id="SSF55874">
    <property type="entry name" value="ATPase domain of HSP90 chaperone/DNA topoisomerase II/histidine kinase"/>
    <property type="match status" value="1"/>
</dbReference>
<dbReference type="PROSITE" id="PS50109">
    <property type="entry name" value="HIS_KIN"/>
    <property type="match status" value="1"/>
</dbReference>
<sequence length="484" mass="54966">MIYLIPVYLIFSLIVTIRQKKDSSLLWFLLMPIGFSLALFGLILFTEYVSFANFIENPLLISSNLFIWKLNYYLDLSIFGMYRLMDVGIALYMLGAIGFPLSQHPRRGLLRKGSFIVAVPALLILLADPGILQHVFEPDSVFQGMQEILSGLNILNRLLNILVKAALITSLVLSLWIYSKTPKPFRKRSELIILGLVPIHVLVFVLFYWFPSHSIHIWRLSTVKLISLPYTRFTASLIFVLSFFSLGVLIYISIVYNSFALNDQRHQIGFKARMKTAGSGLKIFTHSIKNQFIAVKLLAEQGLVQEAGQQQLQGIHAICEKTIARLNALPVLPDRIALTYSHLTTSSLLGRIEKEYPDIVVRNTVPAAKMVVDEHYFIEVLRNLIINSKEAVRGVEIPYIIMYCSRQLDYLVISVEDNGCGIDRARQKHVFEPFYSTKPSITNWGMGLAFSQQLVESFGGTMRLESMPDIFTKVEIYIPEASDE</sequence>
<dbReference type="HOGENOM" id="CLU_026768_0_0_12"/>
<dbReference type="AlphaFoldDB" id="E1R157"/>
<name>E1R157_SEDSS</name>
<keyword evidence="6" id="KW-0808">Transferase</keyword>
<dbReference type="KEGG" id="ssm:Spirs_1751"/>
<dbReference type="OrthoDB" id="9121833at2"/>
<organism evidence="6 7">
    <name type="scientific">Sediminispirochaeta smaragdinae (strain DSM 11293 / JCM 15392 / SEBR 4228)</name>
    <name type="common">Spirochaeta smaragdinae</name>
    <dbReference type="NCBI Taxonomy" id="573413"/>
    <lineage>
        <taxon>Bacteria</taxon>
        <taxon>Pseudomonadati</taxon>
        <taxon>Spirochaetota</taxon>
        <taxon>Spirochaetia</taxon>
        <taxon>Spirochaetales</taxon>
        <taxon>Spirochaetaceae</taxon>
        <taxon>Sediminispirochaeta</taxon>
    </lineage>
</organism>
<dbReference type="RefSeq" id="WP_013254341.1">
    <property type="nucleotide sequence ID" value="NC_014364.1"/>
</dbReference>
<comment type="catalytic activity">
    <reaction evidence="1">
        <text>ATP + protein L-histidine = ADP + protein N-phospho-L-histidine.</text>
        <dbReference type="EC" id="2.7.13.3"/>
    </reaction>
</comment>
<dbReference type="Pfam" id="PF02518">
    <property type="entry name" value="HATPase_c"/>
    <property type="match status" value="1"/>
</dbReference>
<gene>
    <name evidence="6" type="ordered locus">Spirs_1751</name>
</gene>
<keyword evidence="6" id="KW-0418">Kinase</keyword>
<reference evidence="6 7" key="1">
    <citation type="journal article" date="2010" name="Stand. Genomic Sci.">
        <title>Complete genome sequence of Spirochaeta smaragdinae type strain (SEBR 4228).</title>
        <authorList>
            <person name="Mavromatis K."/>
            <person name="Yasawong M."/>
            <person name="Chertkov O."/>
            <person name="Lapidus A."/>
            <person name="Lucas S."/>
            <person name="Nolan M."/>
            <person name="Del Rio T.G."/>
            <person name="Tice H."/>
            <person name="Cheng J.F."/>
            <person name="Pitluck S."/>
            <person name="Liolios K."/>
            <person name="Ivanova N."/>
            <person name="Tapia R."/>
            <person name="Han C."/>
            <person name="Bruce D."/>
            <person name="Goodwin L."/>
            <person name="Pati A."/>
            <person name="Chen A."/>
            <person name="Palaniappan K."/>
            <person name="Land M."/>
            <person name="Hauser L."/>
            <person name="Chang Y.J."/>
            <person name="Jeffries C.D."/>
            <person name="Detter J.C."/>
            <person name="Rohde M."/>
            <person name="Brambilla E."/>
            <person name="Spring S."/>
            <person name="Goker M."/>
            <person name="Sikorski J."/>
            <person name="Woyke T."/>
            <person name="Bristow J."/>
            <person name="Eisen J.A."/>
            <person name="Markowitz V."/>
            <person name="Hugenholtz P."/>
            <person name="Klenk H.P."/>
            <person name="Kyrpides N.C."/>
        </authorList>
    </citation>
    <scope>NUCLEOTIDE SEQUENCE [LARGE SCALE GENOMIC DNA]</scope>
    <source>
        <strain evidence="7">DSM 11293 / JCM 15392 / SEBR 4228</strain>
    </source>
</reference>
<keyword evidence="3" id="KW-0597">Phosphoprotein</keyword>
<proteinExistence type="predicted"/>
<dbReference type="InterPro" id="IPR004358">
    <property type="entry name" value="Sig_transdc_His_kin-like_C"/>
</dbReference>
<dbReference type="InterPro" id="IPR036890">
    <property type="entry name" value="HATPase_C_sf"/>
</dbReference>
<feature type="domain" description="Histidine kinase" evidence="5">
    <location>
        <begin position="373"/>
        <end position="482"/>
    </location>
</feature>
<dbReference type="EC" id="2.7.13.3" evidence="2"/>
<keyword evidence="7" id="KW-1185">Reference proteome</keyword>
<dbReference type="STRING" id="573413.Spirs_1751"/>
<dbReference type="InterPro" id="IPR005467">
    <property type="entry name" value="His_kinase_dom"/>
</dbReference>
<accession>E1R157</accession>
<dbReference type="PANTHER" id="PTHR43547">
    <property type="entry name" value="TWO-COMPONENT HISTIDINE KINASE"/>
    <property type="match status" value="1"/>
</dbReference>
<evidence type="ECO:0000313" key="6">
    <source>
        <dbReference type="EMBL" id="ADK80877.1"/>
    </source>
</evidence>
<dbReference type="PRINTS" id="PR00344">
    <property type="entry name" value="BCTRLSENSOR"/>
</dbReference>
<evidence type="ECO:0000256" key="4">
    <source>
        <dbReference type="SAM" id="Phobius"/>
    </source>
</evidence>
<dbReference type="InterPro" id="IPR003594">
    <property type="entry name" value="HATPase_dom"/>
</dbReference>
<dbReference type="PANTHER" id="PTHR43547:SF2">
    <property type="entry name" value="HYBRID SIGNAL TRANSDUCTION HISTIDINE KINASE C"/>
    <property type="match status" value="1"/>
</dbReference>
<feature type="transmembrane region" description="Helical" evidence="4">
    <location>
        <begin position="113"/>
        <end position="132"/>
    </location>
</feature>
<dbReference type="Proteomes" id="UP000002318">
    <property type="component" value="Chromosome"/>
</dbReference>
<evidence type="ECO:0000256" key="1">
    <source>
        <dbReference type="ARBA" id="ARBA00000085"/>
    </source>
</evidence>
<evidence type="ECO:0000256" key="2">
    <source>
        <dbReference type="ARBA" id="ARBA00012438"/>
    </source>
</evidence>
<dbReference type="Gene3D" id="3.30.565.10">
    <property type="entry name" value="Histidine kinase-like ATPase, C-terminal domain"/>
    <property type="match status" value="1"/>
</dbReference>
<feature type="transmembrane region" description="Helical" evidence="4">
    <location>
        <begin position="191"/>
        <end position="210"/>
    </location>
</feature>
<dbReference type="CDD" id="cd00075">
    <property type="entry name" value="HATPase"/>
    <property type="match status" value="1"/>
</dbReference>
<feature type="transmembrane region" description="Helical" evidence="4">
    <location>
        <begin position="158"/>
        <end position="179"/>
    </location>
</feature>
<dbReference type="GO" id="GO:0000155">
    <property type="term" value="F:phosphorelay sensor kinase activity"/>
    <property type="evidence" value="ECO:0007669"/>
    <property type="project" value="TreeGrafter"/>
</dbReference>
<evidence type="ECO:0000259" key="5">
    <source>
        <dbReference type="PROSITE" id="PS50109"/>
    </source>
</evidence>
<keyword evidence="4" id="KW-1133">Transmembrane helix</keyword>
<evidence type="ECO:0000256" key="3">
    <source>
        <dbReference type="ARBA" id="ARBA00022553"/>
    </source>
</evidence>
<keyword evidence="4" id="KW-0812">Transmembrane</keyword>
<feature type="transmembrane region" description="Helical" evidence="4">
    <location>
        <begin position="25"/>
        <end position="45"/>
    </location>
</feature>
<protein>
    <recommendedName>
        <fullName evidence="2">histidine kinase</fullName>
        <ecNumber evidence="2">2.7.13.3</ecNumber>
    </recommendedName>
</protein>
<evidence type="ECO:0000313" key="7">
    <source>
        <dbReference type="Proteomes" id="UP000002318"/>
    </source>
</evidence>
<dbReference type="eggNOG" id="COG4191">
    <property type="taxonomic scope" value="Bacteria"/>
</dbReference>
<dbReference type="SMART" id="SM00387">
    <property type="entry name" value="HATPase_c"/>
    <property type="match status" value="1"/>
</dbReference>
<dbReference type="EMBL" id="CP002116">
    <property type="protein sequence ID" value="ADK80877.1"/>
    <property type="molecule type" value="Genomic_DNA"/>
</dbReference>